<dbReference type="EMBL" id="GEVL01011022">
    <property type="protein sequence ID" value="JAU66319.1"/>
    <property type="molecule type" value="Transcribed_RNA"/>
</dbReference>
<evidence type="ECO:0000313" key="1">
    <source>
        <dbReference type="EMBL" id="JAU66319.1"/>
    </source>
</evidence>
<proteinExistence type="predicted"/>
<reference evidence="1" key="1">
    <citation type="submission" date="2016-07" db="EMBL/GenBank/DDBJ databases">
        <title>De novo transcriptome assembly of four accessions of the metal hyperaccumulator plant Noccaea caerulescens.</title>
        <authorList>
            <person name="Blande D."/>
            <person name="Halimaa P."/>
            <person name="Tervahauta A.I."/>
            <person name="Aarts M.G."/>
            <person name="Karenlampi S.O."/>
        </authorList>
    </citation>
    <scope>NUCLEOTIDE SEQUENCE</scope>
</reference>
<protein>
    <submittedName>
        <fullName evidence="1">Uncharacterized protein</fullName>
    </submittedName>
</protein>
<organism evidence="1">
    <name type="scientific">Noccaea caerulescens</name>
    <name type="common">Alpine penny-cress</name>
    <name type="synonym">Thlaspi caerulescens</name>
    <dbReference type="NCBI Taxonomy" id="107243"/>
    <lineage>
        <taxon>Eukaryota</taxon>
        <taxon>Viridiplantae</taxon>
        <taxon>Streptophyta</taxon>
        <taxon>Embryophyta</taxon>
        <taxon>Tracheophyta</taxon>
        <taxon>Spermatophyta</taxon>
        <taxon>Magnoliopsida</taxon>
        <taxon>eudicotyledons</taxon>
        <taxon>Gunneridae</taxon>
        <taxon>Pentapetalae</taxon>
        <taxon>rosids</taxon>
        <taxon>malvids</taxon>
        <taxon>Brassicales</taxon>
        <taxon>Brassicaceae</taxon>
        <taxon>Coluteocarpeae</taxon>
        <taxon>Noccaea</taxon>
    </lineage>
</organism>
<gene>
    <name evidence="1" type="ORF">LE_TR15817_c1_g1_i1_g.50437</name>
</gene>
<accession>A0A1J3HDB1</accession>
<sequence>MWVNVSYLGERRKKTISKHRHRSHIFNENLMFKHLVLRNYGDTKPEKLESEDLAIVLLMLCRYKKNKNNKSWKIRYGVFLLSVNKEDLATSVGLKE</sequence>
<dbReference type="AlphaFoldDB" id="A0A1J3HDB1"/>
<name>A0A1J3HDB1_NOCCA</name>